<evidence type="ECO:0000256" key="1">
    <source>
        <dbReference type="SAM" id="MobiDB-lite"/>
    </source>
</evidence>
<feature type="compositionally biased region" description="Polar residues" evidence="1">
    <location>
        <begin position="336"/>
        <end position="369"/>
    </location>
</feature>
<evidence type="ECO:0000313" key="3">
    <source>
        <dbReference type="Proteomes" id="UP001381693"/>
    </source>
</evidence>
<evidence type="ECO:0000313" key="2">
    <source>
        <dbReference type="EMBL" id="KAK7068251.1"/>
    </source>
</evidence>
<protein>
    <submittedName>
        <fullName evidence="2">Uncharacterized protein</fullName>
    </submittedName>
</protein>
<dbReference type="EMBL" id="JAXCGZ010017348">
    <property type="protein sequence ID" value="KAK7068251.1"/>
    <property type="molecule type" value="Genomic_DNA"/>
</dbReference>
<proteinExistence type="predicted"/>
<comment type="caution">
    <text evidence="2">The sequence shown here is derived from an EMBL/GenBank/DDBJ whole genome shotgun (WGS) entry which is preliminary data.</text>
</comment>
<gene>
    <name evidence="2" type="ORF">SK128_000888</name>
</gene>
<feature type="region of interest" description="Disordered" evidence="1">
    <location>
        <begin position="336"/>
        <end position="380"/>
    </location>
</feature>
<dbReference type="AlphaFoldDB" id="A0AAN8WLK2"/>
<organism evidence="2 3">
    <name type="scientific">Halocaridina rubra</name>
    <name type="common">Hawaiian red shrimp</name>
    <dbReference type="NCBI Taxonomy" id="373956"/>
    <lineage>
        <taxon>Eukaryota</taxon>
        <taxon>Metazoa</taxon>
        <taxon>Ecdysozoa</taxon>
        <taxon>Arthropoda</taxon>
        <taxon>Crustacea</taxon>
        <taxon>Multicrustacea</taxon>
        <taxon>Malacostraca</taxon>
        <taxon>Eumalacostraca</taxon>
        <taxon>Eucarida</taxon>
        <taxon>Decapoda</taxon>
        <taxon>Pleocyemata</taxon>
        <taxon>Caridea</taxon>
        <taxon>Atyoidea</taxon>
        <taxon>Atyidae</taxon>
        <taxon>Halocaridina</taxon>
    </lineage>
</organism>
<sequence length="630" mass="71067">MFSQSSYPLLYTCLALHISITYSYAHHSTIDGHRDRRNLAEDDLQNVNFDLKGAADSTGSENDVSAGADAPNSWLYKFPPWFFPNNPPPDGFSKLKDNDLVTDAGVPDILNLPDTEPADGDVILVSDKTKSDRSGRLYNIKIPGNSEFRDEVVQTLIDIAVSKAQNTFTGPNSQVISSGISIQDVTPLSLSNAAPSPPPPPLEPTISLDLQSFQDNLVKFNSDMVANSPPFEEPNLSLDSQFDSENDFHFQETPVLDSHFDNENNFHLQNTLITDTQFNHDNNFYSQETPQFNSGNQFHFQGNPIRASQFDFGNNFNSEETPLSYSQFDDGNYFNSQETPLSYSQFDSGNNIHSQESPVSEPTFQNQGGNYFRPSPPDLTHIKTRPKFDPYDGFRPSPLTPVSRETLPKPDFQSFSFQNRPTSFHQNVNVRNPERPFIRFQDTQPNRHIPGNRIPIQIQQRPHVLNKDPLVSQRIVDNTFKNLAEFQSTTPRAQQHGSITQTFHDNRQNPFDDRDSPLWLPFIPSHIPQSVQSSLRSQGQPSPTRSHTRHRFEAPHISGTNFRYHHQSNNIANSRPPPPAHLPTSIQDIINSGIDNSKDLLQGRQQHAHEGSVLTFCQRRLVVAEISVDL</sequence>
<dbReference type="Proteomes" id="UP001381693">
    <property type="component" value="Unassembled WGS sequence"/>
</dbReference>
<accession>A0AAN8WLK2</accession>
<reference evidence="2 3" key="1">
    <citation type="submission" date="2023-11" db="EMBL/GenBank/DDBJ databases">
        <title>Halocaridina rubra genome assembly.</title>
        <authorList>
            <person name="Smith C."/>
        </authorList>
    </citation>
    <scope>NUCLEOTIDE SEQUENCE [LARGE SCALE GENOMIC DNA]</scope>
    <source>
        <strain evidence="2">EP-1</strain>
        <tissue evidence="2">Whole</tissue>
    </source>
</reference>
<name>A0AAN8WLK2_HALRR</name>
<keyword evidence="3" id="KW-1185">Reference proteome</keyword>
<feature type="compositionally biased region" description="Polar residues" evidence="1">
    <location>
        <begin position="530"/>
        <end position="545"/>
    </location>
</feature>
<feature type="region of interest" description="Disordered" evidence="1">
    <location>
        <begin position="530"/>
        <end position="549"/>
    </location>
</feature>